<feature type="binding site" evidence="12">
    <location>
        <begin position="14"/>
        <end position="19"/>
    </location>
    <ligand>
        <name>ATP</name>
        <dbReference type="ChEBI" id="CHEBI:30616"/>
    </ligand>
</feature>
<dbReference type="InterPro" id="IPR029062">
    <property type="entry name" value="Class_I_gatase-like"/>
</dbReference>
<keyword evidence="3 12" id="KW-0436">Ligase</keyword>
<evidence type="ECO:0000256" key="10">
    <source>
        <dbReference type="ARBA" id="ARBA00047781"/>
    </source>
</evidence>
<feature type="binding site" evidence="12">
    <location>
        <position position="351"/>
    </location>
    <ligand>
        <name>L-glutamine</name>
        <dbReference type="ChEBI" id="CHEBI:58359"/>
    </ligand>
</feature>
<keyword evidence="9 12" id="KW-0665">Pyrimidine biosynthesis</keyword>
<dbReference type="InterPro" id="IPR017456">
    <property type="entry name" value="CTP_synthase_N"/>
</dbReference>
<feature type="binding site" evidence="12">
    <location>
        <position position="402"/>
    </location>
    <ligand>
        <name>L-glutamine</name>
        <dbReference type="ChEBI" id="CHEBI:58359"/>
    </ligand>
</feature>
<keyword evidence="7 12" id="KW-0460">Magnesium</keyword>
<dbReference type="GO" id="GO:0042802">
    <property type="term" value="F:identical protein binding"/>
    <property type="evidence" value="ECO:0007669"/>
    <property type="project" value="TreeGrafter"/>
</dbReference>
<dbReference type="GO" id="GO:0097268">
    <property type="term" value="C:cytoophidium"/>
    <property type="evidence" value="ECO:0007669"/>
    <property type="project" value="UniProtKB-ARBA"/>
</dbReference>
<feature type="binding site" evidence="12">
    <location>
        <begin position="186"/>
        <end position="191"/>
    </location>
    <ligand>
        <name>CTP</name>
        <dbReference type="ChEBI" id="CHEBI:37563"/>
        <note>allosteric inhibitor</note>
    </ligand>
</feature>
<feature type="binding site" evidence="12">
    <location>
        <position position="222"/>
    </location>
    <ligand>
        <name>UTP</name>
        <dbReference type="ChEBI" id="CHEBI:46398"/>
    </ligand>
</feature>
<dbReference type="InterPro" id="IPR017926">
    <property type="entry name" value="GATASE"/>
</dbReference>
<dbReference type="InterPro" id="IPR027417">
    <property type="entry name" value="P-loop_NTPase"/>
</dbReference>
<comment type="subunit">
    <text evidence="12">Homotetramer.</text>
</comment>
<evidence type="ECO:0000259" key="13">
    <source>
        <dbReference type="Pfam" id="PF00117"/>
    </source>
</evidence>
<protein>
    <recommendedName>
        <fullName evidence="12">CTP synthase</fullName>
        <ecNumber evidence="12">6.3.4.2</ecNumber>
    </recommendedName>
    <alternativeName>
        <fullName evidence="12">Cytidine 5'-triphosphate synthase</fullName>
    </alternativeName>
    <alternativeName>
        <fullName evidence="12">Cytidine triphosphate synthetase</fullName>
        <shortName evidence="12">CTP synthetase</shortName>
        <shortName evidence="12">CTPS</shortName>
    </alternativeName>
    <alternativeName>
        <fullName evidence="12">UTP--ammonia ligase</fullName>
    </alternativeName>
</protein>
<feature type="binding site" evidence="12">
    <location>
        <position position="469"/>
    </location>
    <ligand>
        <name>L-glutamine</name>
        <dbReference type="ChEBI" id="CHEBI:58359"/>
    </ligand>
</feature>
<evidence type="ECO:0000259" key="14">
    <source>
        <dbReference type="Pfam" id="PF06418"/>
    </source>
</evidence>
<dbReference type="UniPathway" id="UPA00159">
    <property type="reaction ID" value="UER00277"/>
</dbReference>
<evidence type="ECO:0000256" key="12">
    <source>
        <dbReference type="HAMAP-Rule" id="MF_01227"/>
    </source>
</evidence>
<dbReference type="InterPro" id="IPR033828">
    <property type="entry name" value="GATase1_CTP_Synthase"/>
</dbReference>
<dbReference type="NCBIfam" id="TIGR00337">
    <property type="entry name" value="PyrG"/>
    <property type="match status" value="1"/>
</dbReference>
<evidence type="ECO:0000256" key="6">
    <source>
        <dbReference type="ARBA" id="ARBA00022840"/>
    </source>
</evidence>
<reference evidence="15 16" key="1">
    <citation type="journal article" date="2018" name="Environ. Microbiol.">
        <title>Genomes of ubiquitous marine and hypersaline Hydrogenovibrio, Thiomicrorhabdus and Thiomicrospira spp. encode a diversity of mechanisms to sustain chemolithoautotrophy in heterogeneous environments.</title>
        <authorList>
            <person name="Scott K.M."/>
            <person name="Williams J."/>
            <person name="Porter C.M.B."/>
            <person name="Russel S."/>
            <person name="Harmer T.L."/>
            <person name="Paul J.H."/>
            <person name="Antonen K.M."/>
            <person name="Bridges M.K."/>
            <person name="Camper G.J."/>
            <person name="Campla C.K."/>
            <person name="Casella L.G."/>
            <person name="Chase E."/>
            <person name="Conrad J.W."/>
            <person name="Cruz M.C."/>
            <person name="Dunlap D.S."/>
            <person name="Duran L."/>
            <person name="Fahsbender E.M."/>
            <person name="Goldsmith D.B."/>
            <person name="Keeley R.F."/>
            <person name="Kondoff M.R."/>
            <person name="Kussy B.I."/>
            <person name="Lane M.K."/>
            <person name="Lawler S."/>
            <person name="Leigh B.A."/>
            <person name="Lewis C."/>
            <person name="Lostal L.M."/>
            <person name="Marking D."/>
            <person name="Mancera P.A."/>
            <person name="McClenthan E.C."/>
            <person name="McIntyre E.A."/>
            <person name="Mine J.A."/>
            <person name="Modi S."/>
            <person name="Moore B.D."/>
            <person name="Morgan W.A."/>
            <person name="Nelson K.M."/>
            <person name="Nguyen K.N."/>
            <person name="Ogburn N."/>
            <person name="Parrino D.G."/>
            <person name="Pedapudi A.D."/>
            <person name="Pelham R.P."/>
            <person name="Preece A.M."/>
            <person name="Rampersad E.A."/>
            <person name="Richardson J.C."/>
            <person name="Rodgers C.M."/>
            <person name="Schaffer B.L."/>
            <person name="Sheridan N.E."/>
            <person name="Solone M.R."/>
            <person name="Staley Z.R."/>
            <person name="Tabuchi M."/>
            <person name="Waide R.J."/>
            <person name="Wanjugi P.W."/>
            <person name="Young S."/>
            <person name="Clum A."/>
            <person name="Daum C."/>
            <person name="Huntemann M."/>
            <person name="Ivanova N."/>
            <person name="Kyrpides N."/>
            <person name="Mikhailova N."/>
            <person name="Palaniappan K."/>
            <person name="Pillay M."/>
            <person name="Reddy T.B.K."/>
            <person name="Shapiro N."/>
            <person name="Stamatis D."/>
            <person name="Varghese N."/>
            <person name="Woyke T."/>
            <person name="Boden R."/>
            <person name="Freyermuth S.K."/>
            <person name="Kerfeld C.A."/>
        </authorList>
    </citation>
    <scope>NUCLEOTIDE SEQUENCE [LARGE SCALE GENOMIC DNA]</scope>
    <source>
        <strain evidence="15 16">JR-2</strain>
    </source>
</reference>
<dbReference type="SUPFAM" id="SSF52317">
    <property type="entry name" value="Class I glutamine amidotransferase-like"/>
    <property type="match status" value="1"/>
</dbReference>
<evidence type="ECO:0000256" key="5">
    <source>
        <dbReference type="ARBA" id="ARBA00022741"/>
    </source>
</evidence>
<dbReference type="GO" id="GO:0005524">
    <property type="term" value="F:ATP binding"/>
    <property type="evidence" value="ECO:0007669"/>
    <property type="project" value="UniProtKB-KW"/>
</dbReference>
<dbReference type="EC" id="6.3.4.2" evidence="12"/>
<dbReference type="CDD" id="cd01746">
    <property type="entry name" value="GATase1_CTP_Synthase"/>
    <property type="match status" value="1"/>
</dbReference>
<feature type="binding site" evidence="12">
    <location>
        <begin position="379"/>
        <end position="382"/>
    </location>
    <ligand>
        <name>L-glutamine</name>
        <dbReference type="ChEBI" id="CHEBI:58359"/>
    </ligand>
</feature>
<feature type="binding site" evidence="12">
    <location>
        <position position="222"/>
    </location>
    <ligand>
        <name>CTP</name>
        <dbReference type="ChEBI" id="CHEBI:37563"/>
        <note>allosteric inhibitor</note>
    </ligand>
</feature>
<sequence length="542" mass="60081">MTKFIFVTGGVVSSLGKGIAAASLGSLLEARGLKVSMLKMDPYINVDPGTMSPFQHGEVFVTDDGAETDLDLGHYERFVQRNFTKRNSFSTGQVYEKVIRNERRGDYLGGTVQVIPHITDEIKHRIKLAAAGADVALVEVGGTVGDIESLPFLEAIRQLGVEVGRERAMFMHLTLLPYIAVAGEVKTKPTQHSVKELRSIGIQPDILICRSERPLEESEKRKIALFTNVEEQAVINSLDARTIYEVPRMLHEQGLDELVTNRFRLNVPVADLSDWDKVVDAQLNPKKSVDIAMVGKYVDLTEAYKSLIEALVHGGIQTLTQVNIHYIDSEDIEKSGTGVIEEMDAILVPGGFGERGVEGKIQAIRYARENKVPYLGICLGMQMAVVEYARHVAGLTNAHSTELDPKTPTPVVALITEWTDEDGKVIERDETVDLGGTMRLGGQGCLLAKGSKMQQIYGQELIRERHRHRYEVNDGYIARLEAAGLKISGRSEDGNLVETIEIEDHPWFVACQFHPEFTSTPRNGHPLFKAFVEAANEYKENS</sequence>
<keyword evidence="5 12" id="KW-0547">Nucleotide-binding</keyword>
<feature type="active site" evidence="12">
    <location>
        <position position="516"/>
    </location>
</feature>
<dbReference type="GO" id="GO:0003883">
    <property type="term" value="F:CTP synthase activity"/>
    <property type="evidence" value="ECO:0007669"/>
    <property type="project" value="UniProtKB-UniRule"/>
</dbReference>
<comment type="caution">
    <text evidence="12">Lacks conserved residue(s) required for the propagation of feature annotation.</text>
</comment>
<comment type="catalytic activity">
    <reaction evidence="12">
        <text>UTP + NH4(+) + ATP = CTP + ADP + phosphate + 2 H(+)</text>
        <dbReference type="Rhea" id="RHEA:16597"/>
        <dbReference type="ChEBI" id="CHEBI:15378"/>
        <dbReference type="ChEBI" id="CHEBI:28938"/>
        <dbReference type="ChEBI" id="CHEBI:30616"/>
        <dbReference type="ChEBI" id="CHEBI:37563"/>
        <dbReference type="ChEBI" id="CHEBI:43474"/>
        <dbReference type="ChEBI" id="CHEBI:46398"/>
        <dbReference type="ChEBI" id="CHEBI:456216"/>
    </reaction>
</comment>
<feature type="binding site" evidence="12">
    <location>
        <position position="71"/>
    </location>
    <ligand>
        <name>Mg(2+)</name>
        <dbReference type="ChEBI" id="CHEBI:18420"/>
    </ligand>
</feature>
<dbReference type="Pfam" id="PF00117">
    <property type="entry name" value="GATase"/>
    <property type="match status" value="1"/>
</dbReference>
<dbReference type="PANTHER" id="PTHR11550:SF0">
    <property type="entry name" value="CTP SYNTHASE-RELATED"/>
    <property type="match status" value="1"/>
</dbReference>
<feature type="region of interest" description="Amidoligase domain" evidence="12">
    <location>
        <begin position="1"/>
        <end position="265"/>
    </location>
</feature>
<evidence type="ECO:0000256" key="9">
    <source>
        <dbReference type="ARBA" id="ARBA00022975"/>
    </source>
</evidence>
<dbReference type="HAMAP" id="MF_01227">
    <property type="entry name" value="PyrG"/>
    <property type="match status" value="1"/>
</dbReference>
<evidence type="ECO:0000256" key="2">
    <source>
        <dbReference type="ARBA" id="ARBA00007533"/>
    </source>
</evidence>
<dbReference type="PANTHER" id="PTHR11550">
    <property type="entry name" value="CTP SYNTHASE"/>
    <property type="match status" value="1"/>
</dbReference>
<feature type="binding site" evidence="12">
    <location>
        <position position="240"/>
    </location>
    <ligand>
        <name>ATP</name>
        <dbReference type="ChEBI" id="CHEBI:30616"/>
    </ligand>
</feature>
<evidence type="ECO:0000313" key="16">
    <source>
        <dbReference type="Proteomes" id="UP000285478"/>
    </source>
</evidence>
<dbReference type="FunFam" id="3.40.50.300:FF:000009">
    <property type="entry name" value="CTP synthase"/>
    <property type="match status" value="1"/>
</dbReference>
<dbReference type="GO" id="GO:0046872">
    <property type="term" value="F:metal ion binding"/>
    <property type="evidence" value="ECO:0007669"/>
    <property type="project" value="UniProtKB-KW"/>
</dbReference>
<feature type="binding site" evidence="12">
    <location>
        <begin position="146"/>
        <end position="148"/>
    </location>
    <ligand>
        <name>CTP</name>
        <dbReference type="ChEBI" id="CHEBI:37563"/>
        <note>allosteric inhibitor</note>
    </ligand>
</feature>
<dbReference type="Proteomes" id="UP000285478">
    <property type="component" value="Chromosome"/>
</dbReference>
<dbReference type="Pfam" id="PF06418">
    <property type="entry name" value="CTP_synth_N"/>
    <property type="match status" value="1"/>
</dbReference>
<dbReference type="RefSeq" id="WP_029938171.1">
    <property type="nucleotide sequence ID" value="NZ_CP035033.1"/>
</dbReference>
<dbReference type="CDD" id="cd03113">
    <property type="entry name" value="CTPS_N"/>
    <property type="match status" value="1"/>
</dbReference>
<feature type="binding site" evidence="12">
    <location>
        <position position="139"/>
    </location>
    <ligand>
        <name>Mg(2+)</name>
        <dbReference type="ChEBI" id="CHEBI:18420"/>
    </ligand>
</feature>
<dbReference type="GO" id="GO:0005829">
    <property type="term" value="C:cytosol"/>
    <property type="evidence" value="ECO:0007669"/>
    <property type="project" value="TreeGrafter"/>
</dbReference>
<comment type="similarity">
    <text evidence="2 12">Belongs to the CTP synthase family.</text>
</comment>
<keyword evidence="8 12" id="KW-0315">Glutamine amidotransferase</keyword>
<evidence type="ECO:0000256" key="4">
    <source>
        <dbReference type="ARBA" id="ARBA00022723"/>
    </source>
</evidence>
<feature type="active site" description="Nucleophile; for glutamine hydrolysis" evidence="12">
    <location>
        <position position="378"/>
    </location>
</feature>
<dbReference type="NCBIfam" id="NF003792">
    <property type="entry name" value="PRK05380.1"/>
    <property type="match status" value="1"/>
</dbReference>
<dbReference type="EMBL" id="CP035033">
    <property type="protein sequence ID" value="QAB15419.1"/>
    <property type="molecule type" value="Genomic_DNA"/>
</dbReference>
<dbReference type="PROSITE" id="PS51273">
    <property type="entry name" value="GATASE_TYPE_1"/>
    <property type="match status" value="1"/>
</dbReference>
<feature type="domain" description="Glutamine amidotransferase" evidence="13">
    <location>
        <begin position="301"/>
        <end position="533"/>
    </location>
</feature>
<dbReference type="InterPro" id="IPR004468">
    <property type="entry name" value="CTP_synthase"/>
</dbReference>
<proteinExistence type="inferred from homology"/>
<dbReference type="GO" id="GO:0019856">
    <property type="term" value="P:pyrimidine nucleobase biosynthetic process"/>
    <property type="evidence" value="ECO:0007669"/>
    <property type="project" value="TreeGrafter"/>
</dbReference>
<comment type="catalytic activity">
    <reaction evidence="12">
        <text>L-glutamine + H2O = L-glutamate + NH4(+)</text>
        <dbReference type="Rhea" id="RHEA:15889"/>
        <dbReference type="ChEBI" id="CHEBI:15377"/>
        <dbReference type="ChEBI" id="CHEBI:28938"/>
        <dbReference type="ChEBI" id="CHEBI:29985"/>
        <dbReference type="ChEBI" id="CHEBI:58359"/>
    </reaction>
</comment>
<dbReference type="KEGG" id="htr:EPV75_06965"/>
<dbReference type="FunFam" id="3.40.50.880:FF:000002">
    <property type="entry name" value="CTP synthase"/>
    <property type="match status" value="1"/>
</dbReference>
<evidence type="ECO:0000256" key="1">
    <source>
        <dbReference type="ARBA" id="ARBA00005171"/>
    </source>
</evidence>
<feature type="binding site" evidence="12">
    <location>
        <position position="13"/>
    </location>
    <ligand>
        <name>CTP</name>
        <dbReference type="ChEBI" id="CHEBI:37563"/>
        <note>allosteric inhibitor</note>
    </ligand>
</feature>
<feature type="binding site" evidence="12">
    <location>
        <begin position="186"/>
        <end position="191"/>
    </location>
    <ligand>
        <name>UTP</name>
        <dbReference type="ChEBI" id="CHEBI:46398"/>
    </ligand>
</feature>
<name>A0A410H3B1_9GAMM</name>
<dbReference type="GO" id="GO:0044210">
    <property type="term" value="P:'de novo' CTP biosynthetic process"/>
    <property type="evidence" value="ECO:0007669"/>
    <property type="project" value="UniProtKB-UniRule"/>
</dbReference>
<dbReference type="Gene3D" id="3.40.50.880">
    <property type="match status" value="1"/>
</dbReference>
<comment type="catalytic activity">
    <reaction evidence="10 12">
        <text>UTP + L-glutamine + ATP + H2O = CTP + L-glutamate + ADP + phosphate + 2 H(+)</text>
        <dbReference type="Rhea" id="RHEA:26426"/>
        <dbReference type="ChEBI" id="CHEBI:15377"/>
        <dbReference type="ChEBI" id="CHEBI:15378"/>
        <dbReference type="ChEBI" id="CHEBI:29985"/>
        <dbReference type="ChEBI" id="CHEBI:30616"/>
        <dbReference type="ChEBI" id="CHEBI:37563"/>
        <dbReference type="ChEBI" id="CHEBI:43474"/>
        <dbReference type="ChEBI" id="CHEBI:46398"/>
        <dbReference type="ChEBI" id="CHEBI:58359"/>
        <dbReference type="ChEBI" id="CHEBI:456216"/>
        <dbReference type="EC" id="6.3.4.2"/>
    </reaction>
</comment>
<dbReference type="Gene3D" id="3.40.50.300">
    <property type="entry name" value="P-loop containing nucleotide triphosphate hydrolases"/>
    <property type="match status" value="1"/>
</dbReference>
<comment type="pathway">
    <text evidence="1 12">Pyrimidine metabolism; CTP biosynthesis via de novo pathway; CTP from UDP: step 2/2.</text>
</comment>
<evidence type="ECO:0000313" key="15">
    <source>
        <dbReference type="EMBL" id="QAB15419.1"/>
    </source>
</evidence>
<feature type="active site" evidence="12">
    <location>
        <position position="514"/>
    </location>
</feature>
<keyword evidence="6 12" id="KW-0067">ATP-binding</keyword>
<evidence type="ECO:0000256" key="3">
    <source>
        <dbReference type="ARBA" id="ARBA00022598"/>
    </source>
</evidence>
<evidence type="ECO:0000256" key="8">
    <source>
        <dbReference type="ARBA" id="ARBA00022962"/>
    </source>
</evidence>
<keyword evidence="4 12" id="KW-0479">Metal-binding</keyword>
<feature type="domain" description="CTP synthase N-terminal" evidence="14">
    <location>
        <begin position="3"/>
        <end position="265"/>
    </location>
</feature>
<dbReference type="SUPFAM" id="SSF52540">
    <property type="entry name" value="P-loop containing nucleoside triphosphate hydrolases"/>
    <property type="match status" value="1"/>
</dbReference>
<evidence type="ECO:0000256" key="7">
    <source>
        <dbReference type="ARBA" id="ARBA00022842"/>
    </source>
</evidence>
<organism evidence="15 16">
    <name type="scientific">Hydrogenovibrio thermophilus</name>
    <dbReference type="NCBI Taxonomy" id="265883"/>
    <lineage>
        <taxon>Bacteria</taxon>
        <taxon>Pseudomonadati</taxon>
        <taxon>Pseudomonadota</taxon>
        <taxon>Gammaproteobacteria</taxon>
        <taxon>Thiotrichales</taxon>
        <taxon>Piscirickettsiaceae</taxon>
        <taxon>Hydrogenovibrio</taxon>
    </lineage>
</organism>
<dbReference type="AlphaFoldDB" id="A0A410H3B1"/>
<comment type="activity regulation">
    <text evidence="12">Allosterically activated by GTP, when glutamine is the substrate; GTP has no effect on the reaction when ammonia is the substrate. The allosteric effector GTP functions by stabilizing the protein conformation that binds the tetrahedral intermediate(s) formed during glutamine hydrolysis. Inhibited by the product CTP, via allosteric rather than competitive inhibition.</text>
</comment>
<feature type="binding site" evidence="12">
    <location>
        <position position="71"/>
    </location>
    <ligand>
        <name>ATP</name>
        <dbReference type="ChEBI" id="CHEBI:30616"/>
    </ligand>
</feature>
<feature type="binding site" evidence="12">
    <location>
        <position position="13"/>
    </location>
    <ligand>
        <name>UTP</name>
        <dbReference type="ChEBI" id="CHEBI:46398"/>
    </ligand>
</feature>
<gene>
    <name evidence="12" type="primary">pyrG</name>
    <name evidence="15" type="ORF">EPV75_06965</name>
</gene>
<comment type="miscellaneous">
    <text evidence="12">CTPSs have evolved a hybrid strategy for distinguishing between UTP and CTP. The overlapping regions of the product feedback inhibitory and substrate sites recognize a common feature in both compounds, the triphosphate moiety. To differentiate isosteric substrate and product pyrimidine rings, an additional pocket far from the expected kinase/ligase catalytic site, specifically recognizes the cytosine and ribose portions of the product inhibitor.</text>
</comment>
<accession>A0A410H3B1</accession>
<evidence type="ECO:0000256" key="11">
    <source>
        <dbReference type="ARBA" id="ARBA00059148"/>
    </source>
</evidence>
<keyword evidence="16" id="KW-1185">Reference proteome</keyword>
<dbReference type="GO" id="GO:0004359">
    <property type="term" value="F:glutaminase activity"/>
    <property type="evidence" value="ECO:0007669"/>
    <property type="project" value="RHEA"/>
</dbReference>
<comment type="function">
    <text evidence="11 12">Catalyzes the ATP-dependent amination of UTP to CTP with either L-glutamine or ammonia as the source of nitrogen. Regulates intracellular CTP levels through interactions with the four ribonucleotide triphosphates.</text>
</comment>